<name>A0A803LEW3_CHEQI</name>
<protein>
    <recommendedName>
        <fullName evidence="1">F-box domain-containing protein</fullName>
    </recommendedName>
</protein>
<dbReference type="Pfam" id="PF14299">
    <property type="entry name" value="PP2"/>
    <property type="match status" value="1"/>
</dbReference>
<dbReference type="Gene3D" id="1.20.1280.50">
    <property type="match status" value="1"/>
</dbReference>
<feature type="domain" description="F-box" evidence="1">
    <location>
        <begin position="12"/>
        <end position="58"/>
    </location>
</feature>
<dbReference type="InterPro" id="IPR025886">
    <property type="entry name" value="PP2-like"/>
</dbReference>
<evidence type="ECO:0000313" key="2">
    <source>
        <dbReference type="EnsemblPlants" id="AUR62011719-RA:cds"/>
    </source>
</evidence>
<dbReference type="Proteomes" id="UP000596660">
    <property type="component" value="Unplaced"/>
</dbReference>
<proteinExistence type="predicted"/>
<dbReference type="OMA" id="NSNIVWN"/>
<dbReference type="AlphaFoldDB" id="A0A803LEW3"/>
<evidence type="ECO:0000259" key="1">
    <source>
        <dbReference type="PROSITE" id="PS50181"/>
    </source>
</evidence>
<dbReference type="InterPro" id="IPR001810">
    <property type="entry name" value="F-box_dom"/>
</dbReference>
<dbReference type="PROSITE" id="PS50181">
    <property type="entry name" value="FBOX"/>
    <property type="match status" value="1"/>
</dbReference>
<organism evidence="2 3">
    <name type="scientific">Chenopodium quinoa</name>
    <name type="common">Quinoa</name>
    <dbReference type="NCBI Taxonomy" id="63459"/>
    <lineage>
        <taxon>Eukaryota</taxon>
        <taxon>Viridiplantae</taxon>
        <taxon>Streptophyta</taxon>
        <taxon>Embryophyta</taxon>
        <taxon>Tracheophyta</taxon>
        <taxon>Spermatophyta</taxon>
        <taxon>Magnoliopsida</taxon>
        <taxon>eudicotyledons</taxon>
        <taxon>Gunneridae</taxon>
        <taxon>Pentapetalae</taxon>
        <taxon>Caryophyllales</taxon>
        <taxon>Chenopodiaceae</taxon>
        <taxon>Chenopodioideae</taxon>
        <taxon>Atripliceae</taxon>
        <taxon>Chenopodium</taxon>
    </lineage>
</organism>
<reference evidence="2" key="1">
    <citation type="journal article" date="2017" name="Nature">
        <title>The genome of Chenopodium quinoa.</title>
        <authorList>
            <person name="Jarvis D.E."/>
            <person name="Ho Y.S."/>
            <person name="Lightfoot D.J."/>
            <person name="Schmoeckel S.M."/>
            <person name="Li B."/>
            <person name="Borm T.J.A."/>
            <person name="Ohyanagi H."/>
            <person name="Mineta K."/>
            <person name="Michell C.T."/>
            <person name="Saber N."/>
            <person name="Kharbatia N.M."/>
            <person name="Rupper R.R."/>
            <person name="Sharp A.R."/>
            <person name="Dally N."/>
            <person name="Boughton B.A."/>
            <person name="Woo Y.H."/>
            <person name="Gao G."/>
            <person name="Schijlen E.G.W.M."/>
            <person name="Guo X."/>
            <person name="Momin A.A."/>
            <person name="Negrao S."/>
            <person name="Al-Babili S."/>
            <person name="Gehring C."/>
            <person name="Roessner U."/>
            <person name="Jung C."/>
            <person name="Murphy K."/>
            <person name="Arold S.T."/>
            <person name="Gojobori T."/>
            <person name="van der Linden C.G."/>
            <person name="van Loo E.N."/>
            <person name="Jellen E.N."/>
            <person name="Maughan P.J."/>
            <person name="Tester M."/>
        </authorList>
    </citation>
    <scope>NUCLEOTIDE SEQUENCE [LARGE SCALE GENOMIC DNA]</scope>
    <source>
        <strain evidence="2">cv. PI 614886</strain>
    </source>
</reference>
<dbReference type="Gramene" id="AUR62011719-RA">
    <property type="protein sequence ID" value="AUR62011719-RA:cds"/>
    <property type="gene ID" value="AUR62011719"/>
</dbReference>
<dbReference type="InterPro" id="IPR036047">
    <property type="entry name" value="F-box-like_dom_sf"/>
</dbReference>
<dbReference type="PANTHER" id="PTHR32278:SF111">
    <property type="entry name" value="F-BOX PROTEIN PP2-B12-RELATED"/>
    <property type="match status" value="1"/>
</dbReference>
<dbReference type="SUPFAM" id="SSF81383">
    <property type="entry name" value="F-box domain"/>
    <property type="match status" value="1"/>
</dbReference>
<keyword evidence="3" id="KW-1185">Reference proteome</keyword>
<accession>A0A803LEW3</accession>
<reference evidence="2" key="2">
    <citation type="submission" date="2021-03" db="UniProtKB">
        <authorList>
            <consortium name="EnsemblPlants"/>
        </authorList>
    </citation>
    <scope>IDENTIFICATION</scope>
</reference>
<dbReference type="CDD" id="cd22162">
    <property type="entry name" value="F-box_AtSKIP3-like"/>
    <property type="match status" value="1"/>
</dbReference>
<evidence type="ECO:0000313" key="3">
    <source>
        <dbReference type="Proteomes" id="UP000596660"/>
    </source>
</evidence>
<dbReference type="EnsemblPlants" id="AUR62011719-RA">
    <property type="protein sequence ID" value="AUR62011719-RA:cds"/>
    <property type="gene ID" value="AUR62011719"/>
</dbReference>
<sequence length="201" mass="22777">MAREVMSNVKNTTRINNLPDESIATVISFTTPRDACRVATLSTTFSVVANSNIVWNHFLPSDYREIILRPSNVDHVLLLDTLSRRTSLCISLIILFSLTKDWWFAEVARLLYVWWFEIKGKITTSMLSPNTKYGAYLVFHVTSSAWNFYDYPIEAVIETSGGQVVTGRVYLDPRRGGIVDEDYELVPLSGAEEPEEGLLSF</sequence>
<dbReference type="PANTHER" id="PTHR32278">
    <property type="entry name" value="F-BOX DOMAIN-CONTAINING PROTEIN"/>
    <property type="match status" value="1"/>
</dbReference>